<protein>
    <submittedName>
        <fullName evidence="2">(northern house mosquito) hypothetical protein</fullName>
    </submittedName>
</protein>
<feature type="transmembrane region" description="Helical" evidence="1">
    <location>
        <begin position="21"/>
        <end position="40"/>
    </location>
</feature>
<evidence type="ECO:0000256" key="1">
    <source>
        <dbReference type="SAM" id="Phobius"/>
    </source>
</evidence>
<keyword evidence="1" id="KW-1133">Transmembrane helix</keyword>
<sequence>MPPQRAREKHLFSNTKFHHTQFAAPCFCCVLPSFALLSSHSHTYNLEKKFFTLSRSHTFFAPEESERGRSASPVFALTTCVCVCVCLCVFSFSAQRREQRTCTPHEGMSRRSRKNILTFSLENSVHETRAPPEAKRRNYPRV</sequence>
<dbReference type="EMBL" id="HBUE01272544">
    <property type="protein sequence ID" value="CAG6564704.1"/>
    <property type="molecule type" value="Transcribed_RNA"/>
</dbReference>
<organism evidence="2">
    <name type="scientific">Culex pipiens</name>
    <name type="common">House mosquito</name>
    <dbReference type="NCBI Taxonomy" id="7175"/>
    <lineage>
        <taxon>Eukaryota</taxon>
        <taxon>Metazoa</taxon>
        <taxon>Ecdysozoa</taxon>
        <taxon>Arthropoda</taxon>
        <taxon>Hexapoda</taxon>
        <taxon>Insecta</taxon>
        <taxon>Pterygota</taxon>
        <taxon>Neoptera</taxon>
        <taxon>Endopterygota</taxon>
        <taxon>Diptera</taxon>
        <taxon>Nematocera</taxon>
        <taxon>Culicoidea</taxon>
        <taxon>Culicidae</taxon>
        <taxon>Culicinae</taxon>
        <taxon>Culicini</taxon>
        <taxon>Culex</taxon>
        <taxon>Culex</taxon>
    </lineage>
</organism>
<keyword evidence="1" id="KW-0472">Membrane</keyword>
<accession>A0A8D8GKA5</accession>
<feature type="transmembrane region" description="Helical" evidence="1">
    <location>
        <begin position="74"/>
        <end position="92"/>
    </location>
</feature>
<keyword evidence="1" id="KW-0812">Transmembrane</keyword>
<reference evidence="2" key="1">
    <citation type="submission" date="2021-05" db="EMBL/GenBank/DDBJ databases">
        <authorList>
            <person name="Alioto T."/>
            <person name="Alioto T."/>
            <person name="Gomez Garrido J."/>
        </authorList>
    </citation>
    <scope>NUCLEOTIDE SEQUENCE</scope>
</reference>
<dbReference type="AlphaFoldDB" id="A0A8D8GKA5"/>
<name>A0A8D8GKA5_CULPI</name>
<dbReference type="EMBL" id="HBUE01167230">
    <property type="protein sequence ID" value="CAG6513237.1"/>
    <property type="molecule type" value="Transcribed_RNA"/>
</dbReference>
<proteinExistence type="predicted"/>
<evidence type="ECO:0000313" key="2">
    <source>
        <dbReference type="EMBL" id="CAG6513237.1"/>
    </source>
</evidence>